<evidence type="ECO:0000259" key="1">
    <source>
        <dbReference type="PROSITE" id="PS51186"/>
    </source>
</evidence>
<keyword evidence="2" id="KW-0012">Acyltransferase</keyword>
<keyword evidence="3" id="KW-1185">Reference proteome</keyword>
<evidence type="ECO:0000313" key="2">
    <source>
        <dbReference type="EMBL" id="MFC3677280.1"/>
    </source>
</evidence>
<gene>
    <name evidence="2" type="ORF">ACFOOQ_17120</name>
</gene>
<dbReference type="InterPro" id="IPR041496">
    <property type="entry name" value="YitH/HolE_GNAT"/>
</dbReference>
<sequence length="280" mass="29866">MADALVIDRLSEADLPGLQTLSAEAGWNQTMDDWRIFLGAGQVFGCREAGRLLASAAILPYGAFAWISMVLVTATARRLGLGTGLLRHCIAELRRMGLVPLLDATAAGEKIYIPLGFRPLYGITRWQGQGQRSGRPDDTAVTTALPLNEAGLADAIALDAAVCGAPREGLLRSLQARAPHLALRLKQHSILLARPGRLATQIGPLAANDEAAAIALLQAALARIDGPVFLDVPEQWTGIAAELQQRGFSKQRGFRRMVLDRDAGFGDPGRSFVIAGPEFG</sequence>
<dbReference type="GO" id="GO:0016746">
    <property type="term" value="F:acyltransferase activity"/>
    <property type="evidence" value="ECO:0007669"/>
    <property type="project" value="UniProtKB-KW"/>
</dbReference>
<dbReference type="PANTHER" id="PTHR47237:SF2">
    <property type="entry name" value="BLL4206 PROTEIN"/>
    <property type="match status" value="1"/>
</dbReference>
<proteinExistence type="predicted"/>
<dbReference type="SUPFAM" id="SSF55729">
    <property type="entry name" value="Acyl-CoA N-acyltransferases (Nat)"/>
    <property type="match status" value="1"/>
</dbReference>
<feature type="domain" description="N-acetyltransferase" evidence="1">
    <location>
        <begin position="5"/>
        <end position="148"/>
    </location>
</feature>
<dbReference type="InterPro" id="IPR052729">
    <property type="entry name" value="Acyl/Acetyltrans_Enzymes"/>
</dbReference>
<dbReference type="Pfam" id="PF18014">
    <property type="entry name" value="Acetyltransf_18"/>
    <property type="match status" value="1"/>
</dbReference>
<keyword evidence="2" id="KW-0808">Transferase</keyword>
<organism evidence="2 3">
    <name type="scientific">Ferrovibrio xuzhouensis</name>
    <dbReference type="NCBI Taxonomy" id="1576914"/>
    <lineage>
        <taxon>Bacteria</taxon>
        <taxon>Pseudomonadati</taxon>
        <taxon>Pseudomonadota</taxon>
        <taxon>Alphaproteobacteria</taxon>
        <taxon>Rhodospirillales</taxon>
        <taxon>Rhodospirillaceae</taxon>
        <taxon>Ferrovibrio</taxon>
    </lineage>
</organism>
<dbReference type="Pfam" id="PF00583">
    <property type="entry name" value="Acetyltransf_1"/>
    <property type="match status" value="1"/>
</dbReference>
<dbReference type="CDD" id="cd04301">
    <property type="entry name" value="NAT_SF"/>
    <property type="match status" value="1"/>
</dbReference>
<dbReference type="InterPro" id="IPR000182">
    <property type="entry name" value="GNAT_dom"/>
</dbReference>
<dbReference type="EMBL" id="JBHRYJ010000004">
    <property type="protein sequence ID" value="MFC3677280.1"/>
    <property type="molecule type" value="Genomic_DNA"/>
</dbReference>
<dbReference type="Gene3D" id="3.40.630.30">
    <property type="match status" value="1"/>
</dbReference>
<comment type="caution">
    <text evidence="2">The sequence shown here is derived from an EMBL/GenBank/DDBJ whole genome shotgun (WGS) entry which is preliminary data.</text>
</comment>
<dbReference type="RefSeq" id="WP_379728819.1">
    <property type="nucleotide sequence ID" value="NZ_JBHRYJ010000004.1"/>
</dbReference>
<dbReference type="EC" id="2.3.1.-" evidence="2"/>
<dbReference type="Gene3D" id="3.40.630.90">
    <property type="match status" value="1"/>
</dbReference>
<protein>
    <submittedName>
        <fullName evidence="2">GNAT family N-acetyltransferase</fullName>
        <ecNumber evidence="2">2.3.1.-</ecNumber>
    </submittedName>
</protein>
<name>A0ABV7VIE7_9PROT</name>
<dbReference type="PROSITE" id="PS51186">
    <property type="entry name" value="GNAT"/>
    <property type="match status" value="1"/>
</dbReference>
<reference evidence="3" key="1">
    <citation type="journal article" date="2019" name="Int. J. Syst. Evol. Microbiol.">
        <title>The Global Catalogue of Microorganisms (GCM) 10K type strain sequencing project: providing services to taxonomists for standard genome sequencing and annotation.</title>
        <authorList>
            <consortium name="The Broad Institute Genomics Platform"/>
            <consortium name="The Broad Institute Genome Sequencing Center for Infectious Disease"/>
            <person name="Wu L."/>
            <person name="Ma J."/>
        </authorList>
    </citation>
    <scope>NUCLEOTIDE SEQUENCE [LARGE SCALE GENOMIC DNA]</scope>
    <source>
        <strain evidence="3">KCTC 42182</strain>
    </source>
</reference>
<evidence type="ECO:0000313" key="3">
    <source>
        <dbReference type="Proteomes" id="UP001595711"/>
    </source>
</evidence>
<accession>A0ABV7VIE7</accession>
<dbReference type="PANTHER" id="PTHR47237">
    <property type="entry name" value="SLL0310 PROTEIN"/>
    <property type="match status" value="1"/>
</dbReference>
<dbReference type="Proteomes" id="UP001595711">
    <property type="component" value="Unassembled WGS sequence"/>
</dbReference>
<dbReference type="InterPro" id="IPR016181">
    <property type="entry name" value="Acyl_CoA_acyltransferase"/>
</dbReference>